<dbReference type="AlphaFoldDB" id="A0A3N4HD43"/>
<evidence type="ECO:0000313" key="2">
    <source>
        <dbReference type="EMBL" id="RPA72205.1"/>
    </source>
</evidence>
<name>A0A3N4HD43_ASCIM</name>
<evidence type="ECO:0000259" key="1">
    <source>
        <dbReference type="PROSITE" id="PS50181"/>
    </source>
</evidence>
<gene>
    <name evidence="2" type="ORF">BJ508DRAFT_419594</name>
</gene>
<evidence type="ECO:0000313" key="3">
    <source>
        <dbReference type="Proteomes" id="UP000275078"/>
    </source>
</evidence>
<dbReference type="PROSITE" id="PS50181">
    <property type="entry name" value="FBOX"/>
    <property type="match status" value="1"/>
</dbReference>
<dbReference type="Pfam" id="PF00646">
    <property type="entry name" value="F-box"/>
    <property type="match status" value="1"/>
</dbReference>
<feature type="domain" description="F-box" evidence="1">
    <location>
        <begin position="4"/>
        <end position="51"/>
    </location>
</feature>
<dbReference type="SUPFAM" id="SSF81383">
    <property type="entry name" value="F-box domain"/>
    <property type="match status" value="1"/>
</dbReference>
<keyword evidence="3" id="KW-1185">Reference proteome</keyword>
<accession>A0A3N4HD43</accession>
<protein>
    <recommendedName>
        <fullName evidence="1">F-box domain-containing protein</fullName>
    </recommendedName>
</protein>
<dbReference type="Proteomes" id="UP000275078">
    <property type="component" value="Unassembled WGS sequence"/>
</dbReference>
<dbReference type="InterPro" id="IPR036047">
    <property type="entry name" value="F-box-like_dom_sf"/>
</dbReference>
<dbReference type="InterPro" id="IPR001810">
    <property type="entry name" value="F-box_dom"/>
</dbReference>
<sequence length="202" mass="22673">MDSKLSLLTIPLELRTEIYGYLPLFSLLQLSQTCSSIRTDLLSFPRILRSAYGQRNRVVLEGPALAKSSALLDQLSARYITSHTDSLTPATPTAAHNIPLLSIENVERLQGDEELELFNKRYGRTRVGGRRVWACEKCFGVLQGEADGRICIMCPYTPWATSPREGQVLSHFDTGNPAPTDYMETIRELAAFAWRSSYTELK</sequence>
<organism evidence="2 3">
    <name type="scientific">Ascobolus immersus RN42</name>
    <dbReference type="NCBI Taxonomy" id="1160509"/>
    <lineage>
        <taxon>Eukaryota</taxon>
        <taxon>Fungi</taxon>
        <taxon>Dikarya</taxon>
        <taxon>Ascomycota</taxon>
        <taxon>Pezizomycotina</taxon>
        <taxon>Pezizomycetes</taxon>
        <taxon>Pezizales</taxon>
        <taxon>Ascobolaceae</taxon>
        <taxon>Ascobolus</taxon>
    </lineage>
</organism>
<proteinExistence type="predicted"/>
<dbReference type="EMBL" id="ML119873">
    <property type="protein sequence ID" value="RPA72205.1"/>
    <property type="molecule type" value="Genomic_DNA"/>
</dbReference>
<reference evidence="2 3" key="1">
    <citation type="journal article" date="2018" name="Nat. Ecol. Evol.">
        <title>Pezizomycetes genomes reveal the molecular basis of ectomycorrhizal truffle lifestyle.</title>
        <authorList>
            <person name="Murat C."/>
            <person name="Payen T."/>
            <person name="Noel B."/>
            <person name="Kuo A."/>
            <person name="Morin E."/>
            <person name="Chen J."/>
            <person name="Kohler A."/>
            <person name="Krizsan K."/>
            <person name="Balestrini R."/>
            <person name="Da Silva C."/>
            <person name="Montanini B."/>
            <person name="Hainaut M."/>
            <person name="Levati E."/>
            <person name="Barry K.W."/>
            <person name="Belfiori B."/>
            <person name="Cichocki N."/>
            <person name="Clum A."/>
            <person name="Dockter R.B."/>
            <person name="Fauchery L."/>
            <person name="Guy J."/>
            <person name="Iotti M."/>
            <person name="Le Tacon F."/>
            <person name="Lindquist E.A."/>
            <person name="Lipzen A."/>
            <person name="Malagnac F."/>
            <person name="Mello A."/>
            <person name="Molinier V."/>
            <person name="Miyauchi S."/>
            <person name="Poulain J."/>
            <person name="Riccioni C."/>
            <person name="Rubini A."/>
            <person name="Sitrit Y."/>
            <person name="Splivallo R."/>
            <person name="Traeger S."/>
            <person name="Wang M."/>
            <person name="Zifcakova L."/>
            <person name="Wipf D."/>
            <person name="Zambonelli A."/>
            <person name="Paolocci F."/>
            <person name="Nowrousian M."/>
            <person name="Ottonello S."/>
            <person name="Baldrian P."/>
            <person name="Spatafora J.W."/>
            <person name="Henrissat B."/>
            <person name="Nagy L.G."/>
            <person name="Aury J.M."/>
            <person name="Wincker P."/>
            <person name="Grigoriev I.V."/>
            <person name="Bonfante P."/>
            <person name="Martin F.M."/>
        </authorList>
    </citation>
    <scope>NUCLEOTIDE SEQUENCE [LARGE SCALE GENOMIC DNA]</scope>
    <source>
        <strain evidence="2 3">RN42</strain>
    </source>
</reference>